<organism evidence="1 2">
    <name type="scientific">Gigaspora margarita</name>
    <dbReference type="NCBI Taxonomy" id="4874"/>
    <lineage>
        <taxon>Eukaryota</taxon>
        <taxon>Fungi</taxon>
        <taxon>Fungi incertae sedis</taxon>
        <taxon>Mucoromycota</taxon>
        <taxon>Glomeromycotina</taxon>
        <taxon>Glomeromycetes</taxon>
        <taxon>Diversisporales</taxon>
        <taxon>Gigasporaceae</taxon>
        <taxon>Gigaspora</taxon>
    </lineage>
</organism>
<comment type="caution">
    <text evidence="1">The sequence shown here is derived from an EMBL/GenBank/DDBJ whole genome shotgun (WGS) entry which is preliminary data.</text>
</comment>
<proteinExistence type="predicted"/>
<gene>
    <name evidence="1" type="ORF">GMARGA_LOCUS30744</name>
</gene>
<dbReference type="InterPro" id="IPR041078">
    <property type="entry name" value="Plavaka"/>
</dbReference>
<reference evidence="1 2" key="1">
    <citation type="submission" date="2021-06" db="EMBL/GenBank/DDBJ databases">
        <authorList>
            <person name="Kallberg Y."/>
            <person name="Tangrot J."/>
            <person name="Rosling A."/>
        </authorList>
    </citation>
    <scope>NUCLEOTIDE SEQUENCE [LARGE SCALE GENOMIC DNA]</scope>
    <source>
        <strain evidence="1 2">120-4 pot B 10/14</strain>
    </source>
</reference>
<evidence type="ECO:0000313" key="1">
    <source>
        <dbReference type="EMBL" id="CAG8831657.1"/>
    </source>
</evidence>
<dbReference type="EMBL" id="CAJVQB010044106">
    <property type="protein sequence ID" value="CAG8831657.1"/>
    <property type="molecule type" value="Genomic_DNA"/>
</dbReference>
<evidence type="ECO:0000313" key="2">
    <source>
        <dbReference type="Proteomes" id="UP000789901"/>
    </source>
</evidence>
<sequence length="235" mass="27590">DASNEESDLSDISKVDTNECIEYNDLLSDKPKDFENIFQEFLSKEYAEFMNIIMQFYVQDTFANAFIKFFNKYSNHNDCPLLSTSKAGLEYALEFKTVLDGIHQILLNNSITEEFVIEYKMSTDKVFSKCQYSDMFDSNWWKNVEQNIPIGAHVMPIIIYSDATQCNRLDKTSKHPVFIILGNIPLTRRNKVDTKVLLDYIPSLEHHSTSENILPNFEQQHINFFIRHLQLYFDY</sequence>
<protein>
    <submittedName>
        <fullName evidence="1">3854_t:CDS:1</fullName>
    </submittedName>
</protein>
<name>A0ABN7WGH9_GIGMA</name>
<accession>A0ABN7WGH9</accession>
<dbReference type="Pfam" id="PF18759">
    <property type="entry name" value="Plavaka"/>
    <property type="match status" value="1"/>
</dbReference>
<dbReference type="Proteomes" id="UP000789901">
    <property type="component" value="Unassembled WGS sequence"/>
</dbReference>
<feature type="non-terminal residue" evidence="1">
    <location>
        <position position="1"/>
    </location>
</feature>
<keyword evidence="2" id="KW-1185">Reference proteome</keyword>